<dbReference type="OrthoDB" id="359154at2759"/>
<proteinExistence type="predicted"/>
<feature type="non-terminal residue" evidence="1">
    <location>
        <position position="365"/>
    </location>
</feature>
<dbReference type="STRING" id="27342.A0A0H2RZK4"/>
<dbReference type="AlphaFoldDB" id="A0A0H2RZK4"/>
<evidence type="ECO:0008006" key="3">
    <source>
        <dbReference type="Google" id="ProtNLM"/>
    </source>
</evidence>
<name>A0A0H2RZK4_9AGAM</name>
<dbReference type="InParanoid" id="A0A0H2RZK4"/>
<keyword evidence="2" id="KW-1185">Reference proteome</keyword>
<organism evidence="1 2">
    <name type="scientific">Schizopora paradoxa</name>
    <dbReference type="NCBI Taxonomy" id="27342"/>
    <lineage>
        <taxon>Eukaryota</taxon>
        <taxon>Fungi</taxon>
        <taxon>Dikarya</taxon>
        <taxon>Basidiomycota</taxon>
        <taxon>Agaricomycotina</taxon>
        <taxon>Agaricomycetes</taxon>
        <taxon>Hymenochaetales</taxon>
        <taxon>Schizoporaceae</taxon>
        <taxon>Schizopora</taxon>
    </lineage>
</organism>
<accession>A0A0H2RZK4</accession>
<reference evidence="1 2" key="1">
    <citation type="submission" date="2015-04" db="EMBL/GenBank/DDBJ databases">
        <title>Complete genome sequence of Schizopora paradoxa KUC8140, a cosmopolitan wood degrader in East Asia.</title>
        <authorList>
            <consortium name="DOE Joint Genome Institute"/>
            <person name="Min B."/>
            <person name="Park H."/>
            <person name="Jang Y."/>
            <person name="Kim J.-J."/>
            <person name="Kim K.H."/>
            <person name="Pangilinan J."/>
            <person name="Lipzen A."/>
            <person name="Riley R."/>
            <person name="Grigoriev I.V."/>
            <person name="Spatafora J.W."/>
            <person name="Choi I.-G."/>
        </authorList>
    </citation>
    <scope>NUCLEOTIDE SEQUENCE [LARGE SCALE GENOMIC DNA]</scope>
    <source>
        <strain evidence="1 2">KUC8140</strain>
    </source>
</reference>
<evidence type="ECO:0000313" key="1">
    <source>
        <dbReference type="EMBL" id="KLO17520.1"/>
    </source>
</evidence>
<dbReference type="Proteomes" id="UP000053477">
    <property type="component" value="Unassembled WGS sequence"/>
</dbReference>
<evidence type="ECO:0000313" key="2">
    <source>
        <dbReference type="Proteomes" id="UP000053477"/>
    </source>
</evidence>
<gene>
    <name evidence="1" type="ORF">SCHPADRAFT_788570</name>
</gene>
<sequence>MPARPFSRNELQRIVSTSPITTNFRHLLPISKRTLKKNPAEGGDVKAAPAKDRIKWWNVVPGDQVRVMGDKKMPVREVLAVNKVSNRVFLQSDKKVRPRQNPSKNIHYSGVQLFLGNYSFPKPSGETESVPYVAVFARRLGTSEPRWEDGRWIWERFAVATTPRLPSWSQGVQERIPIPWPEPPKPPQMDHTQYDTPEDVVAEVTYVPSPVPDHPSPRLAAGNLTKKCADDYVRMLRADIPYDQTAFPGELLLTRELSNPHSRTKKRIRYLSAKARQRDMLKQYIDEELKNLNGRTRREARAEATFRWRTRIEEDRKAELKRRWVERGQEARLQRKRLRQSKKLEKEKKRLRDLVLTSAKNQVLP</sequence>
<protein>
    <recommendedName>
        <fullName evidence="3">KOW domain-containing protein</fullName>
    </recommendedName>
</protein>
<dbReference type="EMBL" id="KQ085904">
    <property type="protein sequence ID" value="KLO17520.1"/>
    <property type="molecule type" value="Genomic_DNA"/>
</dbReference>